<evidence type="ECO:0000313" key="3">
    <source>
        <dbReference type="Proteomes" id="UP000579647"/>
    </source>
</evidence>
<dbReference type="Proteomes" id="UP000579647">
    <property type="component" value="Unassembled WGS sequence"/>
</dbReference>
<sequence>MRPPSEWTERVSHAAAALALFVIGTAAGTAAAETGSPTLFIGYALALAAGFVALGAHGIVFTGAFDWRAHDSAASLKALLLAAAEPYSGLRAALGVLALVGALTLMGGQWPGWVVPPALGLLWLVVGLPLNGGAQNGPAGAAGAADQPG</sequence>
<keyword evidence="3" id="KW-1185">Reference proteome</keyword>
<comment type="caution">
    <text evidence="2">The sequence shown here is derived from an EMBL/GenBank/DDBJ whole genome shotgun (WGS) entry which is preliminary data.</text>
</comment>
<dbReference type="AlphaFoldDB" id="A0A840WGJ0"/>
<feature type="transmembrane region" description="Helical" evidence="1">
    <location>
        <begin position="113"/>
        <end position="130"/>
    </location>
</feature>
<reference evidence="2 3" key="1">
    <citation type="submission" date="2020-08" db="EMBL/GenBank/DDBJ databases">
        <title>Sequencing the genomes of 1000 actinobacteria strains.</title>
        <authorList>
            <person name="Klenk H.-P."/>
        </authorList>
    </citation>
    <scope>NUCLEOTIDE SEQUENCE [LARGE SCALE GENOMIC DNA]</scope>
    <source>
        <strain evidence="2 3">DSM 44598</strain>
    </source>
</reference>
<keyword evidence="1" id="KW-0472">Membrane</keyword>
<organism evidence="2 3">
    <name type="scientific">Nocardiopsis metallicus</name>
    <dbReference type="NCBI Taxonomy" id="179819"/>
    <lineage>
        <taxon>Bacteria</taxon>
        <taxon>Bacillati</taxon>
        <taxon>Actinomycetota</taxon>
        <taxon>Actinomycetes</taxon>
        <taxon>Streptosporangiales</taxon>
        <taxon>Nocardiopsidaceae</taxon>
        <taxon>Nocardiopsis</taxon>
    </lineage>
</organism>
<keyword evidence="1" id="KW-1133">Transmembrane helix</keyword>
<dbReference type="RefSeq" id="WP_184364682.1">
    <property type="nucleotide sequence ID" value="NZ_BAAAKM010000002.1"/>
</dbReference>
<accession>A0A840WGJ0</accession>
<keyword evidence="1" id="KW-0812">Transmembrane</keyword>
<protein>
    <submittedName>
        <fullName evidence="2">Uncharacterized protein</fullName>
    </submittedName>
</protein>
<name>A0A840WGJ0_9ACTN</name>
<evidence type="ECO:0000256" key="1">
    <source>
        <dbReference type="SAM" id="Phobius"/>
    </source>
</evidence>
<feature type="transmembrane region" description="Helical" evidence="1">
    <location>
        <begin position="41"/>
        <end position="67"/>
    </location>
</feature>
<proteinExistence type="predicted"/>
<evidence type="ECO:0000313" key="2">
    <source>
        <dbReference type="EMBL" id="MBB5491055.1"/>
    </source>
</evidence>
<dbReference type="EMBL" id="JACHDO010000001">
    <property type="protein sequence ID" value="MBB5491055.1"/>
    <property type="molecule type" value="Genomic_DNA"/>
</dbReference>
<gene>
    <name evidence="2" type="ORF">HNR07_002192</name>
</gene>
<feature type="transmembrane region" description="Helical" evidence="1">
    <location>
        <begin position="88"/>
        <end position="107"/>
    </location>
</feature>